<dbReference type="InterPro" id="IPR001387">
    <property type="entry name" value="Cro/C1-type_HTH"/>
</dbReference>
<proteinExistence type="predicted"/>
<reference evidence="2 3" key="1">
    <citation type="submission" date="2017-08" db="EMBL/GenBank/DDBJ databases">
        <title>Identification and genetic characteristics of simultaneous BTEX- and naphthalene-degrading Paraburkholderia sp. BN5 isolated from petroleum-contaminated soil.</title>
        <authorList>
            <person name="Lee Y."/>
            <person name="Jeon C.O."/>
        </authorList>
    </citation>
    <scope>NUCLEOTIDE SEQUENCE [LARGE SCALE GENOMIC DNA]</scope>
    <source>
        <strain evidence="2 3">BN5</strain>
    </source>
</reference>
<dbReference type="RefSeq" id="WP_095417782.1">
    <property type="nucleotide sequence ID" value="NZ_CP022989.1"/>
</dbReference>
<gene>
    <name evidence="2" type="ORF">CJU94_05070</name>
</gene>
<dbReference type="Gene3D" id="1.10.260.40">
    <property type="entry name" value="lambda repressor-like DNA-binding domains"/>
    <property type="match status" value="1"/>
</dbReference>
<dbReference type="Proteomes" id="UP000215158">
    <property type="component" value="Chromosome 1"/>
</dbReference>
<dbReference type="SUPFAM" id="SSF47413">
    <property type="entry name" value="lambda repressor-like DNA-binding domains"/>
    <property type="match status" value="1"/>
</dbReference>
<dbReference type="AlphaFoldDB" id="A0A248VGP8"/>
<sequence length="227" mass="24241">MIDINPPSINVQWDSSMPLRVPGWQELPLGTFSAASFESEWLNGSESLATAPAGVSGQKALLFVIDGKPLMVTLQASIEERASGQSAAELSTPGQLDMVKTRLGISVTQLADLLGVTRKAVYDWYEGAAPRPTMIGRINSLADALGSFDDTDLKKLKAVWNITLPSGSFRSTLQSDTLSGPDLTAALVAKLNELSAEMSATTRSSRRASAYVGESSLSDIDRRSDSF</sequence>
<organism evidence="2 3">
    <name type="scientific">Paraburkholderia aromaticivorans</name>
    <dbReference type="NCBI Taxonomy" id="2026199"/>
    <lineage>
        <taxon>Bacteria</taxon>
        <taxon>Pseudomonadati</taxon>
        <taxon>Pseudomonadota</taxon>
        <taxon>Betaproteobacteria</taxon>
        <taxon>Burkholderiales</taxon>
        <taxon>Burkholderiaceae</taxon>
        <taxon>Paraburkholderia</taxon>
    </lineage>
</organism>
<evidence type="ECO:0000313" key="3">
    <source>
        <dbReference type="Proteomes" id="UP000215158"/>
    </source>
</evidence>
<evidence type="ECO:0000313" key="2">
    <source>
        <dbReference type="EMBL" id="ASV97589.1"/>
    </source>
</evidence>
<dbReference type="OrthoDB" id="8912597at2"/>
<protein>
    <submittedName>
        <fullName evidence="2">Uncharacterized protein</fullName>
    </submittedName>
</protein>
<evidence type="ECO:0000256" key="1">
    <source>
        <dbReference type="SAM" id="MobiDB-lite"/>
    </source>
</evidence>
<keyword evidence="3" id="KW-1185">Reference proteome</keyword>
<dbReference type="GO" id="GO:0003677">
    <property type="term" value="F:DNA binding"/>
    <property type="evidence" value="ECO:0007669"/>
    <property type="project" value="InterPro"/>
</dbReference>
<accession>A0A248VGP8</accession>
<dbReference type="InterPro" id="IPR010982">
    <property type="entry name" value="Lambda_DNA-bd_dom_sf"/>
</dbReference>
<dbReference type="KEGG" id="parb:CJU94_05070"/>
<name>A0A248VGP8_9BURK</name>
<dbReference type="CDD" id="cd00093">
    <property type="entry name" value="HTH_XRE"/>
    <property type="match status" value="1"/>
</dbReference>
<feature type="region of interest" description="Disordered" evidence="1">
    <location>
        <begin position="202"/>
        <end position="227"/>
    </location>
</feature>
<feature type="compositionally biased region" description="Low complexity" evidence="1">
    <location>
        <begin position="202"/>
        <end position="218"/>
    </location>
</feature>
<dbReference type="EMBL" id="CP022989">
    <property type="protein sequence ID" value="ASV97589.1"/>
    <property type="molecule type" value="Genomic_DNA"/>
</dbReference>